<dbReference type="AlphaFoldDB" id="A0A8D2HML1"/>
<evidence type="ECO:0000256" key="3">
    <source>
        <dbReference type="ARBA" id="ARBA00022490"/>
    </source>
</evidence>
<feature type="domain" description="Lactate/malate dehydrogenase N-terminal" evidence="5">
    <location>
        <begin position="31"/>
        <end position="144"/>
    </location>
</feature>
<dbReference type="InterPro" id="IPR036291">
    <property type="entry name" value="NAD(P)-bd_dom_sf"/>
</dbReference>
<dbReference type="SUPFAM" id="SSF51735">
    <property type="entry name" value="NAD(P)-binding Rossmann-fold domains"/>
    <property type="match status" value="1"/>
</dbReference>
<name>A0A8D2HML1_UROPR</name>
<dbReference type="GO" id="GO:0004459">
    <property type="term" value="F:L-lactate dehydrogenase (NAD+) activity"/>
    <property type="evidence" value="ECO:0007669"/>
    <property type="project" value="TreeGrafter"/>
</dbReference>
<sequence length="163" mass="18356">MASLKDQLIVNILKEDQGPQNKIIVVQVGADLANELALVDVMEDKLKGEIMDLQHGSLFLRTPKTVSGEDYSVTTNFRLVIITAGAHQKKGNSHLTLVQLNMNVFKFIIPNIVKYSPHCKLFPIQWIILTYVVWKISGFPQNHCVLHLGTKWNLRCCEGDSDT</sequence>
<dbReference type="GO" id="GO:0006089">
    <property type="term" value="P:lactate metabolic process"/>
    <property type="evidence" value="ECO:0007669"/>
    <property type="project" value="TreeGrafter"/>
</dbReference>
<accession>A0A8D2HML1</accession>
<reference evidence="6" key="1">
    <citation type="submission" date="2025-08" db="UniProtKB">
        <authorList>
            <consortium name="Ensembl"/>
        </authorList>
    </citation>
    <scope>IDENTIFICATION</scope>
</reference>
<dbReference type="GO" id="GO:0005737">
    <property type="term" value="C:cytoplasm"/>
    <property type="evidence" value="ECO:0007669"/>
    <property type="project" value="UniProtKB-SubCell"/>
</dbReference>
<comment type="subcellular location">
    <subcellularLocation>
        <location evidence="1">Cytoplasm</location>
    </subcellularLocation>
</comment>
<reference evidence="6" key="2">
    <citation type="submission" date="2025-09" db="UniProtKB">
        <authorList>
            <consortium name="Ensembl"/>
        </authorList>
    </citation>
    <scope>IDENTIFICATION</scope>
</reference>
<dbReference type="Pfam" id="PF00056">
    <property type="entry name" value="Ldh_1_N"/>
    <property type="match status" value="1"/>
</dbReference>
<evidence type="ECO:0000256" key="2">
    <source>
        <dbReference type="ARBA" id="ARBA00017655"/>
    </source>
</evidence>
<dbReference type="Proteomes" id="UP000694417">
    <property type="component" value="Unplaced"/>
</dbReference>
<evidence type="ECO:0000313" key="6">
    <source>
        <dbReference type="Ensembl" id="ENSUPAP00010015473.1"/>
    </source>
</evidence>
<protein>
    <recommendedName>
        <fullName evidence="2">L-lactate dehydrogenase A chain</fullName>
    </recommendedName>
    <alternativeName>
        <fullName evidence="4">LDH muscle subunit</fullName>
    </alternativeName>
</protein>
<dbReference type="InterPro" id="IPR001557">
    <property type="entry name" value="L-lactate/malate_DH"/>
</dbReference>
<keyword evidence="3" id="KW-0963">Cytoplasm</keyword>
<dbReference type="InterPro" id="IPR001236">
    <property type="entry name" value="Lactate/malate_DH_N"/>
</dbReference>
<dbReference type="PRINTS" id="PR00086">
    <property type="entry name" value="LLDHDRGNASE"/>
</dbReference>
<evidence type="ECO:0000256" key="1">
    <source>
        <dbReference type="ARBA" id="ARBA00004496"/>
    </source>
</evidence>
<proteinExistence type="predicted"/>
<dbReference type="PANTHER" id="PTHR43128">
    <property type="entry name" value="L-2-HYDROXYCARBOXYLATE DEHYDROGENASE (NAD(P)(+))"/>
    <property type="match status" value="1"/>
</dbReference>
<dbReference type="PANTHER" id="PTHR43128:SF10">
    <property type="entry name" value="L-LACTATE DEHYDROGENASE A CHAIN"/>
    <property type="match status" value="1"/>
</dbReference>
<dbReference type="Ensembl" id="ENSUPAT00010017675.1">
    <property type="protein sequence ID" value="ENSUPAP00010015473.1"/>
    <property type="gene ID" value="ENSUPAG00010012386.1"/>
</dbReference>
<evidence type="ECO:0000256" key="4">
    <source>
        <dbReference type="ARBA" id="ARBA00043238"/>
    </source>
</evidence>
<evidence type="ECO:0000313" key="7">
    <source>
        <dbReference type="Proteomes" id="UP000694417"/>
    </source>
</evidence>
<keyword evidence="7" id="KW-1185">Reference proteome</keyword>
<evidence type="ECO:0000259" key="5">
    <source>
        <dbReference type="Pfam" id="PF00056"/>
    </source>
</evidence>
<dbReference type="GeneTree" id="ENSGT00940000153201"/>
<dbReference type="Gene3D" id="3.40.50.720">
    <property type="entry name" value="NAD(P)-binding Rossmann-like Domain"/>
    <property type="match status" value="1"/>
</dbReference>
<organism evidence="6 7">
    <name type="scientific">Urocitellus parryii</name>
    <name type="common">Arctic ground squirrel</name>
    <name type="synonym">Spermophilus parryii</name>
    <dbReference type="NCBI Taxonomy" id="9999"/>
    <lineage>
        <taxon>Eukaryota</taxon>
        <taxon>Metazoa</taxon>
        <taxon>Chordata</taxon>
        <taxon>Craniata</taxon>
        <taxon>Vertebrata</taxon>
        <taxon>Euteleostomi</taxon>
        <taxon>Mammalia</taxon>
        <taxon>Eutheria</taxon>
        <taxon>Euarchontoglires</taxon>
        <taxon>Glires</taxon>
        <taxon>Rodentia</taxon>
        <taxon>Sciuromorpha</taxon>
        <taxon>Sciuridae</taxon>
        <taxon>Xerinae</taxon>
        <taxon>Marmotini</taxon>
        <taxon>Urocitellus</taxon>
    </lineage>
</organism>